<accession>A0A5B6UZZ1</accession>
<dbReference type="InterPro" id="IPR036397">
    <property type="entry name" value="RNaseH_sf"/>
</dbReference>
<name>A0A5B6UZZ1_9ROSI</name>
<protein>
    <submittedName>
        <fullName evidence="1">Gypsy retrotransposon integrase-like protein 1</fullName>
    </submittedName>
</protein>
<dbReference type="Proteomes" id="UP000325315">
    <property type="component" value="Unassembled WGS sequence"/>
</dbReference>
<keyword evidence="2" id="KW-1185">Reference proteome</keyword>
<organism evidence="1 2">
    <name type="scientific">Gossypium australe</name>
    <dbReference type="NCBI Taxonomy" id="47621"/>
    <lineage>
        <taxon>Eukaryota</taxon>
        <taxon>Viridiplantae</taxon>
        <taxon>Streptophyta</taxon>
        <taxon>Embryophyta</taxon>
        <taxon>Tracheophyta</taxon>
        <taxon>Spermatophyta</taxon>
        <taxon>Magnoliopsida</taxon>
        <taxon>eudicotyledons</taxon>
        <taxon>Gunneridae</taxon>
        <taxon>Pentapetalae</taxon>
        <taxon>rosids</taxon>
        <taxon>malvids</taxon>
        <taxon>Malvales</taxon>
        <taxon>Malvaceae</taxon>
        <taxon>Malvoideae</taxon>
        <taxon>Gossypium</taxon>
    </lineage>
</organism>
<proteinExistence type="predicted"/>
<dbReference type="AlphaFoldDB" id="A0A5B6UZZ1"/>
<dbReference type="Gene3D" id="3.30.420.10">
    <property type="entry name" value="Ribonuclease H-like superfamily/Ribonuclease H"/>
    <property type="match status" value="1"/>
</dbReference>
<dbReference type="OrthoDB" id="8014450at2759"/>
<evidence type="ECO:0000313" key="1">
    <source>
        <dbReference type="EMBL" id="KAA3462095.1"/>
    </source>
</evidence>
<reference evidence="2" key="1">
    <citation type="journal article" date="2019" name="Plant Biotechnol. J.">
        <title>Genome sequencing of the Australian wild diploid species Gossypium australe highlights disease resistance and delayed gland morphogenesis.</title>
        <authorList>
            <person name="Cai Y."/>
            <person name="Cai X."/>
            <person name="Wang Q."/>
            <person name="Wang P."/>
            <person name="Zhang Y."/>
            <person name="Cai C."/>
            <person name="Xu Y."/>
            <person name="Wang K."/>
            <person name="Zhou Z."/>
            <person name="Wang C."/>
            <person name="Geng S."/>
            <person name="Li B."/>
            <person name="Dong Q."/>
            <person name="Hou Y."/>
            <person name="Wang H."/>
            <person name="Ai P."/>
            <person name="Liu Z."/>
            <person name="Yi F."/>
            <person name="Sun M."/>
            <person name="An G."/>
            <person name="Cheng J."/>
            <person name="Zhang Y."/>
            <person name="Shi Q."/>
            <person name="Xie Y."/>
            <person name="Shi X."/>
            <person name="Chang Y."/>
            <person name="Huang F."/>
            <person name="Chen Y."/>
            <person name="Hong S."/>
            <person name="Mi L."/>
            <person name="Sun Q."/>
            <person name="Zhang L."/>
            <person name="Zhou B."/>
            <person name="Peng R."/>
            <person name="Zhang X."/>
            <person name="Liu F."/>
        </authorList>
    </citation>
    <scope>NUCLEOTIDE SEQUENCE [LARGE SCALE GENOMIC DNA]</scope>
    <source>
        <strain evidence="2">cv. PA1801</strain>
    </source>
</reference>
<dbReference type="EMBL" id="SMMG02000009">
    <property type="protein sequence ID" value="KAA3462095.1"/>
    <property type="molecule type" value="Genomic_DNA"/>
</dbReference>
<evidence type="ECO:0000313" key="2">
    <source>
        <dbReference type="Proteomes" id="UP000325315"/>
    </source>
</evidence>
<sequence>MRNKSHLTKNQWNLWPFYMGGMDVSGPIMPKASNEYRLIFMVVDYFTKWVEAASYADVTKSTRLKDIRDYDEKVCPREFYERDLVLKRILPIQKDFRRKWIPNWKGPYVVKNAFSEGALISTDMDGKTLPNPVNSDPIKNYYTKKKKEARAKTCKGLLETKGGFELKTQERAIQILIECGVCGSLAFSELTRKKDATSWSINKVLQFF</sequence>
<gene>
    <name evidence="1" type="ORF">EPI10_028617</name>
</gene>
<dbReference type="GO" id="GO:0003676">
    <property type="term" value="F:nucleic acid binding"/>
    <property type="evidence" value="ECO:0007669"/>
    <property type="project" value="InterPro"/>
</dbReference>
<comment type="caution">
    <text evidence="1">The sequence shown here is derived from an EMBL/GenBank/DDBJ whole genome shotgun (WGS) entry which is preliminary data.</text>
</comment>